<keyword evidence="3 7" id="KW-0812">Transmembrane</keyword>
<evidence type="ECO:0000313" key="8">
    <source>
        <dbReference type="EMBL" id="MBR0551190.1"/>
    </source>
</evidence>
<reference evidence="8" key="1">
    <citation type="submission" date="2021-04" db="EMBL/GenBank/DDBJ databases">
        <title>Ouciella asimina sp. nov., isolated from the surface seawater in the hydrothermal field of Okinawa Trough.</title>
        <authorList>
            <person name="Shuang W."/>
        </authorList>
    </citation>
    <scope>NUCLEOTIDE SEQUENCE</scope>
    <source>
        <strain evidence="8">LXI357</strain>
    </source>
</reference>
<evidence type="ECO:0000256" key="7">
    <source>
        <dbReference type="SAM" id="Phobius"/>
    </source>
</evidence>
<feature type="transmembrane region" description="Helical" evidence="7">
    <location>
        <begin position="274"/>
        <end position="298"/>
    </location>
</feature>
<feature type="compositionally biased region" description="Basic and acidic residues" evidence="6">
    <location>
        <begin position="30"/>
        <end position="46"/>
    </location>
</feature>
<dbReference type="RefSeq" id="WP_284052479.1">
    <property type="nucleotide sequence ID" value="NZ_JAGRQC010000001.1"/>
</dbReference>
<feature type="transmembrane region" description="Helical" evidence="7">
    <location>
        <begin position="202"/>
        <end position="227"/>
    </location>
</feature>
<dbReference type="PANTHER" id="PTHR30213:SF0">
    <property type="entry name" value="UPF0761 MEMBRANE PROTEIN YIHY"/>
    <property type="match status" value="1"/>
</dbReference>
<feature type="transmembrane region" description="Helical" evidence="7">
    <location>
        <begin position="248"/>
        <end position="268"/>
    </location>
</feature>
<evidence type="ECO:0000256" key="3">
    <source>
        <dbReference type="ARBA" id="ARBA00022692"/>
    </source>
</evidence>
<evidence type="ECO:0000256" key="1">
    <source>
        <dbReference type="ARBA" id="ARBA00004651"/>
    </source>
</evidence>
<accession>A0A8T4I9K5</accession>
<keyword evidence="4 7" id="KW-1133">Transmembrane helix</keyword>
<dbReference type="AlphaFoldDB" id="A0A8T4I9K5"/>
<evidence type="ECO:0000256" key="5">
    <source>
        <dbReference type="ARBA" id="ARBA00023136"/>
    </source>
</evidence>
<sequence length="310" mass="32361">MPVPQRGSGVRSVQGNRYARQIIRTSSKTSTDEAVARNSDERTRATTIPSDRKDARAGLALLSGTIAYFLMFAIVPAMTAFVLLYSVALTPQALKALLTSFVSGLPLSEAQLLQGLLNNILASTGSQRYLGGLVALLLALWGVLGGAGALVQSIGLYTAAPAVGLVRRYWRSFVVALHLFVAVSATAAAITLMAGVGSFFPALAQIGAMIVVVTAWLLLLVVLGWLFSSIYRAAGVRARAWGGVSKGGIAAAILFVGATALFGIYIANFGSYNATYGALAGIIVLLLWLRLAAVTILWGSGLDARDGGVE</sequence>
<evidence type="ECO:0000256" key="6">
    <source>
        <dbReference type="SAM" id="MobiDB-lite"/>
    </source>
</evidence>
<dbReference type="GO" id="GO:0005886">
    <property type="term" value="C:plasma membrane"/>
    <property type="evidence" value="ECO:0007669"/>
    <property type="project" value="UniProtKB-SubCell"/>
</dbReference>
<feature type="transmembrane region" description="Helical" evidence="7">
    <location>
        <begin position="129"/>
        <end position="151"/>
    </location>
</feature>
<comment type="subcellular location">
    <subcellularLocation>
        <location evidence="1">Cell membrane</location>
        <topology evidence="1">Multi-pass membrane protein</topology>
    </subcellularLocation>
</comment>
<name>A0A8T4I9K5_9SPHN</name>
<dbReference type="InterPro" id="IPR017039">
    <property type="entry name" value="Virul_fac_BrkB"/>
</dbReference>
<feature type="transmembrane region" description="Helical" evidence="7">
    <location>
        <begin position="172"/>
        <end position="196"/>
    </location>
</feature>
<gene>
    <name evidence="8" type="ORF">J7S20_01580</name>
</gene>
<keyword evidence="2" id="KW-1003">Cell membrane</keyword>
<protein>
    <submittedName>
        <fullName evidence="8">YihY/virulence factor BrkB family protein</fullName>
    </submittedName>
</protein>
<keyword evidence="9" id="KW-1185">Reference proteome</keyword>
<proteinExistence type="predicted"/>
<comment type="caution">
    <text evidence="8">The sequence shown here is derived from an EMBL/GenBank/DDBJ whole genome shotgun (WGS) entry which is preliminary data.</text>
</comment>
<evidence type="ECO:0000256" key="2">
    <source>
        <dbReference type="ARBA" id="ARBA00022475"/>
    </source>
</evidence>
<evidence type="ECO:0000256" key="4">
    <source>
        <dbReference type="ARBA" id="ARBA00022989"/>
    </source>
</evidence>
<keyword evidence="5 7" id="KW-0472">Membrane</keyword>
<organism evidence="8 9">
    <name type="scientific">Stakelama marina</name>
    <dbReference type="NCBI Taxonomy" id="2826939"/>
    <lineage>
        <taxon>Bacteria</taxon>
        <taxon>Pseudomonadati</taxon>
        <taxon>Pseudomonadota</taxon>
        <taxon>Alphaproteobacteria</taxon>
        <taxon>Sphingomonadales</taxon>
        <taxon>Sphingomonadaceae</taxon>
        <taxon>Stakelama</taxon>
    </lineage>
</organism>
<feature type="region of interest" description="Disordered" evidence="6">
    <location>
        <begin position="27"/>
        <end position="46"/>
    </location>
</feature>
<dbReference type="EMBL" id="JAGRQC010000001">
    <property type="protein sequence ID" value="MBR0551190.1"/>
    <property type="molecule type" value="Genomic_DNA"/>
</dbReference>
<dbReference type="Proteomes" id="UP000676996">
    <property type="component" value="Unassembled WGS sequence"/>
</dbReference>
<dbReference type="PANTHER" id="PTHR30213">
    <property type="entry name" value="INNER MEMBRANE PROTEIN YHJD"/>
    <property type="match status" value="1"/>
</dbReference>
<evidence type="ECO:0000313" key="9">
    <source>
        <dbReference type="Proteomes" id="UP000676996"/>
    </source>
</evidence>
<dbReference type="Pfam" id="PF03631">
    <property type="entry name" value="Virul_fac_BrkB"/>
    <property type="match status" value="1"/>
</dbReference>
<feature type="transmembrane region" description="Helical" evidence="7">
    <location>
        <begin position="66"/>
        <end position="89"/>
    </location>
</feature>